<evidence type="ECO:0000259" key="9">
    <source>
        <dbReference type="PROSITE" id="PS52029"/>
    </source>
</evidence>
<evidence type="ECO:0000313" key="10">
    <source>
        <dbReference type="EMBL" id="CAA9533627.1"/>
    </source>
</evidence>
<evidence type="ECO:0000256" key="1">
    <source>
        <dbReference type="ARBA" id="ARBA00004752"/>
    </source>
</evidence>
<comment type="pathway">
    <text evidence="1 7">Cell wall biogenesis; peptidoglycan biosynthesis.</text>
</comment>
<feature type="active site" description="Nucleophile" evidence="7">
    <location>
        <position position="352"/>
    </location>
</feature>
<dbReference type="PROSITE" id="PS52029">
    <property type="entry name" value="LD_TPASE"/>
    <property type="match status" value="1"/>
</dbReference>
<dbReference type="EMBL" id="CADCWA010000197">
    <property type="protein sequence ID" value="CAA9533627.1"/>
    <property type="molecule type" value="Genomic_DNA"/>
</dbReference>
<name>A0A6J4TVX2_9SPHN</name>
<evidence type="ECO:0000256" key="7">
    <source>
        <dbReference type="PROSITE-ProRule" id="PRU01373"/>
    </source>
</evidence>
<keyword evidence="3" id="KW-0808">Transferase</keyword>
<proteinExistence type="inferred from homology"/>
<dbReference type="GO" id="GO:0009252">
    <property type="term" value="P:peptidoglycan biosynthetic process"/>
    <property type="evidence" value="ECO:0007669"/>
    <property type="project" value="UniProtKB-UniPathway"/>
</dbReference>
<dbReference type="UniPathway" id="UPA00219"/>
<dbReference type="GO" id="GO:0008360">
    <property type="term" value="P:regulation of cell shape"/>
    <property type="evidence" value="ECO:0007669"/>
    <property type="project" value="UniProtKB-UniRule"/>
</dbReference>
<accession>A0A6J4TVX2</accession>
<evidence type="ECO:0000256" key="5">
    <source>
        <dbReference type="ARBA" id="ARBA00022984"/>
    </source>
</evidence>
<gene>
    <name evidence="10" type="ORF">AVDCRST_MAG31-2621</name>
</gene>
<feature type="active site" description="Proton donor/acceptor" evidence="7">
    <location>
        <position position="333"/>
    </location>
</feature>
<keyword evidence="8" id="KW-0732">Signal</keyword>
<feature type="domain" description="L,D-TPase catalytic" evidence="9">
    <location>
        <begin position="197"/>
        <end position="373"/>
    </location>
</feature>
<dbReference type="SUPFAM" id="SSF141523">
    <property type="entry name" value="L,D-transpeptidase catalytic domain-like"/>
    <property type="match status" value="1"/>
</dbReference>
<dbReference type="GO" id="GO:0071555">
    <property type="term" value="P:cell wall organization"/>
    <property type="evidence" value="ECO:0007669"/>
    <property type="project" value="UniProtKB-UniRule"/>
</dbReference>
<evidence type="ECO:0000256" key="6">
    <source>
        <dbReference type="ARBA" id="ARBA00023316"/>
    </source>
</evidence>
<keyword evidence="6 7" id="KW-0961">Cell wall biogenesis/degradation</keyword>
<sequence>MIKRLSCAVLAVAGLLAAPAGASGWAELPPAAAVASFAADRGDAPLWLRGGTDGAPVRALLAALRQAPLDGFAQGPQLAARVEAALAGADGSEPTGRLQAERLLSSAWVMYVQALHWPGDGLIYADPALVRRIPEPAAILRDLAAAPSLERHVAQVSAVNPIYASLRAALARESDGQVRRTLSANLQRARALPGSGRFVLVDLASQQLWMMEDGRAADGMKVVVGKTEMKTPLIAGTLKAATLNPYWNVPPDLVRRNIAPAAVRNGPSWLEARGYEVLADWSADARPVALDGVDWRAVADGRAEVRVRQKPGPGNMMGAAKFEFAKAQGIYLHDTPDKSLFGSPVRFFSSGCIRLEDAARLGRWLAGRELAAEGDAPEQAVALPQPVPVYVTYLTARVDGGRIAMSPDVYGLDGMGERQLASR</sequence>
<dbReference type="InterPro" id="IPR005490">
    <property type="entry name" value="LD_TPept_cat_dom"/>
</dbReference>
<comment type="similarity">
    <text evidence="2">Belongs to the YkuD family.</text>
</comment>
<evidence type="ECO:0000256" key="4">
    <source>
        <dbReference type="ARBA" id="ARBA00022960"/>
    </source>
</evidence>
<dbReference type="GO" id="GO:0016740">
    <property type="term" value="F:transferase activity"/>
    <property type="evidence" value="ECO:0007669"/>
    <property type="project" value="UniProtKB-KW"/>
</dbReference>
<dbReference type="GO" id="GO:0004180">
    <property type="term" value="F:carboxypeptidase activity"/>
    <property type="evidence" value="ECO:0007669"/>
    <property type="project" value="UniProtKB-ARBA"/>
</dbReference>
<feature type="signal peptide" evidence="8">
    <location>
        <begin position="1"/>
        <end position="22"/>
    </location>
</feature>
<evidence type="ECO:0000256" key="8">
    <source>
        <dbReference type="SAM" id="SignalP"/>
    </source>
</evidence>
<dbReference type="InterPro" id="IPR052905">
    <property type="entry name" value="LD-transpeptidase_YkuD-like"/>
</dbReference>
<organism evidence="10">
    <name type="scientific">uncultured Sphingomonas sp</name>
    <dbReference type="NCBI Taxonomy" id="158754"/>
    <lineage>
        <taxon>Bacteria</taxon>
        <taxon>Pseudomonadati</taxon>
        <taxon>Pseudomonadota</taxon>
        <taxon>Alphaproteobacteria</taxon>
        <taxon>Sphingomonadales</taxon>
        <taxon>Sphingomonadaceae</taxon>
        <taxon>Sphingomonas</taxon>
        <taxon>environmental samples</taxon>
    </lineage>
</organism>
<dbReference type="RefSeq" id="WP_294171152.1">
    <property type="nucleotide sequence ID" value="NZ_CADCWA010000197.1"/>
</dbReference>
<dbReference type="PANTHER" id="PTHR41533:SF2">
    <property type="entry name" value="BLR7131 PROTEIN"/>
    <property type="match status" value="1"/>
</dbReference>
<dbReference type="InterPro" id="IPR038063">
    <property type="entry name" value="Transpep_catalytic_dom"/>
</dbReference>
<dbReference type="Gene3D" id="2.40.440.10">
    <property type="entry name" value="L,D-transpeptidase catalytic domain-like"/>
    <property type="match status" value="1"/>
</dbReference>
<keyword evidence="5 7" id="KW-0573">Peptidoglycan synthesis</keyword>
<dbReference type="Pfam" id="PF20142">
    <property type="entry name" value="Scaffold"/>
    <property type="match status" value="1"/>
</dbReference>
<keyword evidence="4 7" id="KW-0133">Cell shape</keyword>
<dbReference type="PANTHER" id="PTHR41533">
    <property type="entry name" value="L,D-TRANSPEPTIDASE HI_1667-RELATED"/>
    <property type="match status" value="1"/>
</dbReference>
<evidence type="ECO:0000256" key="2">
    <source>
        <dbReference type="ARBA" id="ARBA00005992"/>
    </source>
</evidence>
<dbReference type="InterPro" id="IPR045380">
    <property type="entry name" value="LD_TPept_scaffold_dom"/>
</dbReference>
<dbReference type="CDD" id="cd16913">
    <property type="entry name" value="YkuD_like"/>
    <property type="match status" value="1"/>
</dbReference>
<dbReference type="Pfam" id="PF03734">
    <property type="entry name" value="YkuD"/>
    <property type="match status" value="1"/>
</dbReference>
<dbReference type="AlphaFoldDB" id="A0A6J4TVX2"/>
<protein>
    <recommendedName>
        <fullName evidence="9">L,D-TPase catalytic domain-containing protein</fullName>
    </recommendedName>
</protein>
<feature type="chain" id="PRO_5026709941" description="L,D-TPase catalytic domain-containing protein" evidence="8">
    <location>
        <begin position="23"/>
        <end position="423"/>
    </location>
</feature>
<reference evidence="10" key="1">
    <citation type="submission" date="2020-02" db="EMBL/GenBank/DDBJ databases">
        <authorList>
            <person name="Meier V. D."/>
        </authorList>
    </citation>
    <scope>NUCLEOTIDE SEQUENCE</scope>
    <source>
        <strain evidence="10">AVDCRST_MAG31</strain>
    </source>
</reference>
<evidence type="ECO:0000256" key="3">
    <source>
        <dbReference type="ARBA" id="ARBA00022679"/>
    </source>
</evidence>